<evidence type="ECO:0000259" key="4">
    <source>
        <dbReference type="PROSITE" id="PS01124"/>
    </source>
</evidence>
<dbReference type="SUPFAM" id="SSF46689">
    <property type="entry name" value="Homeodomain-like"/>
    <property type="match status" value="2"/>
</dbReference>
<reference evidence="5 6" key="1">
    <citation type="submission" date="2023-07" db="EMBL/GenBank/DDBJ databases">
        <authorList>
            <person name="Girao M."/>
            <person name="Carvalho M.F."/>
        </authorList>
    </citation>
    <scope>NUCLEOTIDE SEQUENCE [LARGE SCALE GENOMIC DNA]</scope>
    <source>
        <strain evidence="5 6">66/93</strain>
    </source>
</reference>
<dbReference type="InterPro" id="IPR018062">
    <property type="entry name" value="HTH_AraC-typ_CS"/>
</dbReference>
<evidence type="ECO:0000256" key="3">
    <source>
        <dbReference type="ARBA" id="ARBA00023163"/>
    </source>
</evidence>
<name>A0ABU7L0X5_9ACTN</name>
<keyword evidence="2" id="KW-0238">DNA-binding</keyword>
<evidence type="ECO:0000256" key="2">
    <source>
        <dbReference type="ARBA" id="ARBA00023125"/>
    </source>
</evidence>
<dbReference type="PANTHER" id="PTHR46796">
    <property type="entry name" value="HTH-TYPE TRANSCRIPTIONAL ACTIVATOR RHAS-RELATED"/>
    <property type="match status" value="1"/>
</dbReference>
<dbReference type="SMART" id="SM00342">
    <property type="entry name" value="HTH_ARAC"/>
    <property type="match status" value="1"/>
</dbReference>
<proteinExistence type="predicted"/>
<protein>
    <submittedName>
        <fullName evidence="5">AraC family transcriptional regulator</fullName>
    </submittedName>
</protein>
<dbReference type="InterPro" id="IPR009057">
    <property type="entry name" value="Homeodomain-like_sf"/>
</dbReference>
<dbReference type="InterPro" id="IPR032783">
    <property type="entry name" value="AraC_lig"/>
</dbReference>
<dbReference type="PROSITE" id="PS01124">
    <property type="entry name" value="HTH_ARAC_FAMILY_2"/>
    <property type="match status" value="1"/>
</dbReference>
<evidence type="ECO:0000313" key="6">
    <source>
        <dbReference type="Proteomes" id="UP001348641"/>
    </source>
</evidence>
<dbReference type="EMBL" id="JAUUCC010000157">
    <property type="protein sequence ID" value="MEE2055201.1"/>
    <property type="molecule type" value="Genomic_DNA"/>
</dbReference>
<evidence type="ECO:0000313" key="5">
    <source>
        <dbReference type="EMBL" id="MEE2055201.1"/>
    </source>
</evidence>
<organism evidence="5 6">
    <name type="scientific">Nocardiopsis tropica</name>
    <dbReference type="NCBI Taxonomy" id="109330"/>
    <lineage>
        <taxon>Bacteria</taxon>
        <taxon>Bacillati</taxon>
        <taxon>Actinomycetota</taxon>
        <taxon>Actinomycetes</taxon>
        <taxon>Streptosporangiales</taxon>
        <taxon>Nocardiopsidaceae</taxon>
        <taxon>Nocardiopsis</taxon>
    </lineage>
</organism>
<sequence>MDALADLLDGVRARGALFSQSIMAPPWAVRFENRSPLSVATMVRGRGWVVPAHGEPVALGTGDVAIVRGPDPYTVADRPDTRPTCLVHGADLCTTPEGEEFDEGALLGPRTYGDRSDAPDRLLGASYEVGGEVSRRLLSALPEVLVVPADDCHRPVTSMIAEEVVCQAPGQQVVLDRLLDLLLISTLRAWFDRPGTRAPSWYAAMGDPVVGRALRLLHDAPARPWTVAALADGCGVSRASLARRFTSLVGEPPMAYLTGWRIARAADLLRGGDATVASIARSVGYANTFALSVAFKRLRGVSPTEYRRALVSA</sequence>
<evidence type="ECO:0000256" key="1">
    <source>
        <dbReference type="ARBA" id="ARBA00023015"/>
    </source>
</evidence>
<dbReference type="Pfam" id="PF12852">
    <property type="entry name" value="Cupin_6"/>
    <property type="match status" value="1"/>
</dbReference>
<dbReference type="InterPro" id="IPR018060">
    <property type="entry name" value="HTH_AraC"/>
</dbReference>
<keyword evidence="1" id="KW-0805">Transcription regulation</keyword>
<gene>
    <name evidence="5" type="ORF">Q8A49_32355</name>
</gene>
<dbReference type="Gene3D" id="1.10.10.60">
    <property type="entry name" value="Homeodomain-like"/>
    <property type="match status" value="2"/>
</dbReference>
<keyword evidence="3" id="KW-0804">Transcription</keyword>
<feature type="domain" description="HTH araC/xylS-type" evidence="4">
    <location>
        <begin position="211"/>
        <end position="309"/>
    </location>
</feature>
<dbReference type="PROSITE" id="PS00041">
    <property type="entry name" value="HTH_ARAC_FAMILY_1"/>
    <property type="match status" value="2"/>
</dbReference>
<dbReference type="Pfam" id="PF12833">
    <property type="entry name" value="HTH_18"/>
    <property type="match status" value="1"/>
</dbReference>
<dbReference type="Proteomes" id="UP001348641">
    <property type="component" value="Unassembled WGS sequence"/>
</dbReference>
<comment type="caution">
    <text evidence="5">The sequence shown here is derived from an EMBL/GenBank/DDBJ whole genome shotgun (WGS) entry which is preliminary data.</text>
</comment>
<dbReference type="InterPro" id="IPR050204">
    <property type="entry name" value="AraC_XylS_family_regulators"/>
</dbReference>
<dbReference type="PANTHER" id="PTHR46796:SF13">
    <property type="entry name" value="HTH-TYPE TRANSCRIPTIONAL ACTIVATOR RHAS"/>
    <property type="match status" value="1"/>
</dbReference>
<accession>A0ABU7L0X5</accession>
<dbReference type="RefSeq" id="WP_330161981.1">
    <property type="nucleotide sequence ID" value="NZ_BAAAJA010000040.1"/>
</dbReference>